<gene>
    <name evidence="1" type="ORF">LMG29542_02205</name>
</gene>
<sequence length="56" mass="6572">MEPTNSLSRIASWVIREKATGRVFCEVFDEWIVKRLNTVTYEAVPILQYLQSLNRV</sequence>
<dbReference type="EMBL" id="CADIKH010000009">
    <property type="protein sequence ID" value="CAB3753967.1"/>
    <property type="molecule type" value="Genomic_DNA"/>
</dbReference>
<dbReference type="Proteomes" id="UP000494363">
    <property type="component" value="Unassembled WGS sequence"/>
</dbReference>
<reference evidence="1 2" key="1">
    <citation type="submission" date="2020-04" db="EMBL/GenBank/DDBJ databases">
        <authorList>
            <person name="De Canck E."/>
        </authorList>
    </citation>
    <scope>NUCLEOTIDE SEQUENCE [LARGE SCALE GENOMIC DNA]</scope>
    <source>
        <strain evidence="1 2">LMG 29542</strain>
    </source>
</reference>
<evidence type="ECO:0000313" key="1">
    <source>
        <dbReference type="EMBL" id="CAB3753967.1"/>
    </source>
</evidence>
<proteinExistence type="predicted"/>
<dbReference type="RefSeq" id="WP_175226493.1">
    <property type="nucleotide sequence ID" value="NZ_CADIKH010000009.1"/>
</dbReference>
<protein>
    <submittedName>
        <fullName evidence="1">Uncharacterized protein</fullName>
    </submittedName>
</protein>
<evidence type="ECO:0000313" key="2">
    <source>
        <dbReference type="Proteomes" id="UP000494363"/>
    </source>
</evidence>
<organism evidence="1 2">
    <name type="scientific">Paraburkholderia humisilvae</name>
    <dbReference type="NCBI Taxonomy" id="627669"/>
    <lineage>
        <taxon>Bacteria</taxon>
        <taxon>Pseudomonadati</taxon>
        <taxon>Pseudomonadota</taxon>
        <taxon>Betaproteobacteria</taxon>
        <taxon>Burkholderiales</taxon>
        <taxon>Burkholderiaceae</taxon>
        <taxon>Paraburkholderia</taxon>
    </lineage>
</organism>
<keyword evidence="2" id="KW-1185">Reference proteome</keyword>
<dbReference type="AlphaFoldDB" id="A0A6J5DKJ6"/>
<accession>A0A6J5DKJ6</accession>
<name>A0A6J5DKJ6_9BURK</name>